<reference evidence="2 3" key="1">
    <citation type="submission" date="2022-07" db="EMBL/GenBank/DDBJ databases">
        <title>Novel species in genus cellulomonas.</title>
        <authorList>
            <person name="Ye L."/>
        </authorList>
    </citation>
    <scope>NUCLEOTIDE SEQUENCE [LARGE SCALE GENOMIC DNA]</scope>
    <source>
        <strain evidence="3">zg-Y908</strain>
    </source>
</reference>
<dbReference type="EMBL" id="CP101989">
    <property type="protein sequence ID" value="UUI64891.1"/>
    <property type="molecule type" value="Genomic_DNA"/>
</dbReference>
<gene>
    <name evidence="2" type="ORF">NP075_17540</name>
</gene>
<accession>A0ABY5K360</accession>
<name>A0ABY5K360_9CELL</name>
<feature type="region of interest" description="Disordered" evidence="1">
    <location>
        <begin position="1"/>
        <end position="37"/>
    </location>
</feature>
<organism evidence="2 3">
    <name type="scientific">Cellulomonas wangsupingiae</name>
    <dbReference type="NCBI Taxonomy" id="2968085"/>
    <lineage>
        <taxon>Bacteria</taxon>
        <taxon>Bacillati</taxon>
        <taxon>Actinomycetota</taxon>
        <taxon>Actinomycetes</taxon>
        <taxon>Micrococcales</taxon>
        <taxon>Cellulomonadaceae</taxon>
        <taxon>Cellulomonas</taxon>
    </lineage>
</organism>
<protein>
    <submittedName>
        <fullName evidence="2">Uncharacterized protein</fullName>
    </submittedName>
</protein>
<keyword evidence="3" id="KW-1185">Reference proteome</keyword>
<evidence type="ECO:0000256" key="1">
    <source>
        <dbReference type="SAM" id="MobiDB-lite"/>
    </source>
</evidence>
<dbReference type="RefSeq" id="WP_227563381.1">
    <property type="nucleotide sequence ID" value="NZ_CP101989.1"/>
</dbReference>
<sequence>MSDLDPTTHVGRRPDGSAPRPTAGPPPARGADRGRAPAKKAYLVRPLPLDPTLLAIVPHTASLYRMDPPMRFTWACYDHAIVLAQHDHIGPHTLVMGADADANITSLGDLPGSYDGAMDHVEALRRAGYEVVFEDGPHGPFGEDGRW</sequence>
<proteinExistence type="predicted"/>
<dbReference type="Proteomes" id="UP001317322">
    <property type="component" value="Chromosome"/>
</dbReference>
<evidence type="ECO:0000313" key="2">
    <source>
        <dbReference type="EMBL" id="UUI64891.1"/>
    </source>
</evidence>
<evidence type="ECO:0000313" key="3">
    <source>
        <dbReference type="Proteomes" id="UP001317322"/>
    </source>
</evidence>